<dbReference type="AlphaFoldDB" id="A0A5J4VYS7"/>
<reference evidence="1 2" key="1">
    <citation type="submission" date="2019-03" db="EMBL/GenBank/DDBJ databases">
        <title>Single cell metagenomics reveals metabolic interactions within the superorganism composed of flagellate Streblomastix strix and complex community of Bacteroidetes bacteria on its surface.</title>
        <authorList>
            <person name="Treitli S.C."/>
            <person name="Kolisko M."/>
            <person name="Husnik F."/>
            <person name="Keeling P."/>
            <person name="Hampl V."/>
        </authorList>
    </citation>
    <scope>NUCLEOTIDE SEQUENCE [LARGE SCALE GENOMIC DNA]</scope>
    <source>
        <strain evidence="1">ST1C</strain>
    </source>
</reference>
<accession>A0A5J4VYS7</accession>
<comment type="caution">
    <text evidence="1">The sequence shown here is derived from an EMBL/GenBank/DDBJ whole genome shotgun (WGS) entry which is preliminary data.</text>
</comment>
<name>A0A5J4VYS7_9EUKA</name>
<dbReference type="Proteomes" id="UP000324800">
    <property type="component" value="Unassembled WGS sequence"/>
</dbReference>
<organism evidence="1 2">
    <name type="scientific">Streblomastix strix</name>
    <dbReference type="NCBI Taxonomy" id="222440"/>
    <lineage>
        <taxon>Eukaryota</taxon>
        <taxon>Metamonada</taxon>
        <taxon>Preaxostyla</taxon>
        <taxon>Oxymonadida</taxon>
        <taxon>Streblomastigidae</taxon>
        <taxon>Streblomastix</taxon>
    </lineage>
</organism>
<evidence type="ECO:0000313" key="2">
    <source>
        <dbReference type="Proteomes" id="UP000324800"/>
    </source>
</evidence>
<evidence type="ECO:0000313" key="1">
    <source>
        <dbReference type="EMBL" id="KAA6387718.1"/>
    </source>
</evidence>
<dbReference type="EMBL" id="SNRW01004260">
    <property type="protein sequence ID" value="KAA6387718.1"/>
    <property type="molecule type" value="Genomic_DNA"/>
</dbReference>
<proteinExistence type="predicted"/>
<sequence>MISLLNSWEITAKSTLLKPSRNNEEEKLNKVIQVLYHGIIYNIQVIILYHEVQKLNYLSSLSVRSYPSVLELNPIDNIRARSDMIYIDQYDNDDMSRQQDQ</sequence>
<gene>
    <name evidence="1" type="ORF">EZS28_016756</name>
</gene>
<protein>
    <submittedName>
        <fullName evidence="1">Uncharacterized protein</fullName>
    </submittedName>
</protein>